<dbReference type="PIRSF" id="PIRSF038994">
    <property type="entry name" value="NagA"/>
    <property type="match status" value="1"/>
</dbReference>
<dbReference type="SUPFAM" id="SSF51556">
    <property type="entry name" value="Metallo-dependent hydrolases"/>
    <property type="match status" value="1"/>
</dbReference>
<dbReference type="GO" id="GO:0006046">
    <property type="term" value="P:N-acetylglucosamine catabolic process"/>
    <property type="evidence" value="ECO:0007669"/>
    <property type="project" value="TreeGrafter"/>
</dbReference>
<reference evidence="9" key="1">
    <citation type="submission" date="2020-10" db="EMBL/GenBank/DDBJ databases">
        <authorList>
            <person name="Gilroy R."/>
        </authorList>
    </citation>
    <scope>NUCLEOTIDE SEQUENCE</scope>
    <source>
        <strain evidence="9">ChiSxjej1B13-7958</strain>
    </source>
</reference>
<dbReference type="Gene3D" id="2.30.40.10">
    <property type="entry name" value="Urease, subunit C, domain 1"/>
    <property type="match status" value="1"/>
</dbReference>
<reference evidence="9" key="2">
    <citation type="journal article" date="2021" name="PeerJ">
        <title>Extensive microbial diversity within the chicken gut microbiome revealed by metagenomics and culture.</title>
        <authorList>
            <person name="Gilroy R."/>
            <person name="Ravi A."/>
            <person name="Getino M."/>
            <person name="Pursley I."/>
            <person name="Horton D.L."/>
            <person name="Alikhan N.F."/>
            <person name="Baker D."/>
            <person name="Gharbi K."/>
            <person name="Hall N."/>
            <person name="Watson M."/>
            <person name="Adriaenssens E.M."/>
            <person name="Foster-Nyarko E."/>
            <person name="Jarju S."/>
            <person name="Secka A."/>
            <person name="Antonio M."/>
            <person name="Oren A."/>
            <person name="Chaudhuri R.R."/>
            <person name="La Ragione R."/>
            <person name="Hildebrand F."/>
            <person name="Pallen M.J."/>
        </authorList>
    </citation>
    <scope>NUCLEOTIDE SEQUENCE</scope>
    <source>
        <strain evidence="9">ChiSxjej1B13-7958</strain>
    </source>
</reference>
<keyword evidence="2 7" id="KW-0479">Metal-binding</keyword>
<dbReference type="GO" id="GO:0046872">
    <property type="term" value="F:metal ion binding"/>
    <property type="evidence" value="ECO:0007669"/>
    <property type="project" value="UniProtKB-KW"/>
</dbReference>
<gene>
    <name evidence="9" type="primary">nagA</name>
    <name evidence="9" type="ORF">IAB89_01175</name>
</gene>
<comment type="similarity">
    <text evidence="1 5">Belongs to the metallo-dependent hydrolases superfamily. NagA family.</text>
</comment>
<evidence type="ECO:0000256" key="5">
    <source>
        <dbReference type="PIRNR" id="PIRNR038994"/>
    </source>
</evidence>
<keyword evidence="3 5" id="KW-0378">Hydrolase</keyword>
<dbReference type="GO" id="GO:0008448">
    <property type="term" value="F:N-acetylglucosamine-6-phosphate deacetylase activity"/>
    <property type="evidence" value="ECO:0007669"/>
    <property type="project" value="UniProtKB-EC"/>
</dbReference>
<dbReference type="PANTHER" id="PTHR11113">
    <property type="entry name" value="N-ACETYLGLUCOSAMINE-6-PHOSPHATE DEACETYLASE"/>
    <property type="match status" value="1"/>
</dbReference>
<accession>A0A9D1DDG4</accession>
<dbReference type="Proteomes" id="UP000824242">
    <property type="component" value="Unassembled WGS sequence"/>
</dbReference>
<evidence type="ECO:0000256" key="3">
    <source>
        <dbReference type="ARBA" id="ARBA00022801"/>
    </source>
</evidence>
<feature type="domain" description="Amidohydrolase-related" evidence="8">
    <location>
        <begin position="55"/>
        <end position="383"/>
    </location>
</feature>
<proteinExistence type="inferred from homology"/>
<dbReference type="EMBL" id="DVGZ01000013">
    <property type="protein sequence ID" value="HIR46260.1"/>
    <property type="molecule type" value="Genomic_DNA"/>
</dbReference>
<dbReference type="SUPFAM" id="SSF51338">
    <property type="entry name" value="Composite domain of metallo-dependent hydrolases"/>
    <property type="match status" value="1"/>
</dbReference>
<dbReference type="CDD" id="cd00854">
    <property type="entry name" value="NagA"/>
    <property type="match status" value="1"/>
</dbReference>
<feature type="binding site" evidence="7">
    <location>
        <position position="201"/>
    </location>
    <ligand>
        <name>Zn(2+)</name>
        <dbReference type="ChEBI" id="CHEBI:29105"/>
    </ligand>
</feature>
<comment type="cofactor">
    <cofactor evidence="7">
        <name>a divalent metal cation</name>
        <dbReference type="ChEBI" id="CHEBI:60240"/>
    </cofactor>
    <text evidence="7">Binds 1 divalent metal cation per subunit.</text>
</comment>
<dbReference type="InterPro" id="IPR003764">
    <property type="entry name" value="GlcNAc_6-P_deAcase"/>
</dbReference>
<evidence type="ECO:0000256" key="6">
    <source>
        <dbReference type="PIRSR" id="PIRSR038994-1"/>
    </source>
</evidence>
<dbReference type="InterPro" id="IPR011059">
    <property type="entry name" value="Metal-dep_hydrolase_composite"/>
</dbReference>
<protein>
    <submittedName>
        <fullName evidence="9">N-acetylglucosamine-6-phosphate deacetylase</fullName>
        <ecNumber evidence="9">3.5.1.25</ecNumber>
    </submittedName>
</protein>
<feature type="active site" description="Proton donor/acceptor" evidence="6">
    <location>
        <position position="279"/>
    </location>
</feature>
<dbReference type="NCBIfam" id="TIGR00221">
    <property type="entry name" value="nagA"/>
    <property type="match status" value="1"/>
</dbReference>
<name>A0A9D1DDG4_9FIRM</name>
<dbReference type="Pfam" id="PF01979">
    <property type="entry name" value="Amidohydro_1"/>
    <property type="match status" value="1"/>
</dbReference>
<evidence type="ECO:0000256" key="2">
    <source>
        <dbReference type="ARBA" id="ARBA00022723"/>
    </source>
</evidence>
<evidence type="ECO:0000313" key="10">
    <source>
        <dbReference type="Proteomes" id="UP000824242"/>
    </source>
</evidence>
<evidence type="ECO:0000313" key="9">
    <source>
        <dbReference type="EMBL" id="HIR46260.1"/>
    </source>
</evidence>
<feature type="binding site" evidence="7">
    <location>
        <position position="134"/>
    </location>
    <ligand>
        <name>Zn(2+)</name>
        <dbReference type="ChEBI" id="CHEBI:29105"/>
    </ligand>
</feature>
<dbReference type="InterPro" id="IPR006680">
    <property type="entry name" value="Amidohydro-rel"/>
</dbReference>
<sequence length="389" mass="41972">MEQSTTFYLKNARLLVDGAFRPLDAVVENGKITGLSSSYANDSDLPEWNAHGMRVLPGFLDLHTHGADGVDVNDATAEDLRKIGRFFAAQGVTGWLCSILTDTPEVTLRCIEQARKVIEGGPYDGAPLLGIHLEGPCLCVQYKGAMPEHLLMKQADADFFARCQRAAGGHVRYVTLAPENEGVPELIPRLNAMGIVCAMGHSGAGYDRAMQCVHAGVRSTTHLGNAMRLFHQHDPAIFGAALETDVYVEAICDGRHLHPGTVRLYLKAKGWDRVLAVTDSIMAAGLPDGAYKLGVNDVIVEDGDAKLPSGVRAGSTLTMIRALRNIASFTGMGVEQASRLLSENPARLMGWTAKGAIAPGRDADFVFLDENDEVVRTVAQGRMIHQRKA</sequence>
<evidence type="ECO:0000256" key="1">
    <source>
        <dbReference type="ARBA" id="ARBA00010716"/>
    </source>
</evidence>
<dbReference type="InterPro" id="IPR032466">
    <property type="entry name" value="Metal_Hydrolase"/>
</dbReference>
<feature type="binding site" evidence="7">
    <location>
        <position position="222"/>
    </location>
    <ligand>
        <name>Zn(2+)</name>
        <dbReference type="ChEBI" id="CHEBI:29105"/>
    </ligand>
</feature>
<dbReference type="Gene3D" id="3.20.20.140">
    <property type="entry name" value="Metal-dependent hydrolases"/>
    <property type="match status" value="1"/>
</dbReference>
<evidence type="ECO:0000256" key="4">
    <source>
        <dbReference type="ARBA" id="ARBA00023277"/>
    </source>
</evidence>
<dbReference type="EC" id="3.5.1.25" evidence="9"/>
<dbReference type="AlphaFoldDB" id="A0A9D1DDG4"/>
<keyword evidence="4 5" id="KW-0119">Carbohydrate metabolism</keyword>
<evidence type="ECO:0000256" key="7">
    <source>
        <dbReference type="PIRSR" id="PIRSR038994-3"/>
    </source>
</evidence>
<organism evidence="9 10">
    <name type="scientific">Candidatus Caccousia avicola</name>
    <dbReference type="NCBI Taxonomy" id="2840721"/>
    <lineage>
        <taxon>Bacteria</taxon>
        <taxon>Bacillati</taxon>
        <taxon>Bacillota</taxon>
        <taxon>Clostridia</taxon>
        <taxon>Eubacteriales</taxon>
        <taxon>Oscillospiraceae</taxon>
        <taxon>Oscillospiraceae incertae sedis</taxon>
        <taxon>Candidatus Caccousia</taxon>
    </lineage>
</organism>
<comment type="caution">
    <text evidence="9">The sequence shown here is derived from an EMBL/GenBank/DDBJ whole genome shotgun (WGS) entry which is preliminary data.</text>
</comment>
<dbReference type="PANTHER" id="PTHR11113:SF14">
    <property type="entry name" value="N-ACETYLGLUCOSAMINE-6-PHOSPHATE DEACETYLASE"/>
    <property type="match status" value="1"/>
</dbReference>
<evidence type="ECO:0000259" key="8">
    <source>
        <dbReference type="Pfam" id="PF01979"/>
    </source>
</evidence>